<evidence type="ECO:0000256" key="12">
    <source>
        <dbReference type="ARBA" id="ARBA00023136"/>
    </source>
</evidence>
<keyword evidence="7" id="KW-0677">Repeat</keyword>
<keyword evidence="9" id="KW-0378">Hydrolase</keyword>
<evidence type="ECO:0000256" key="3">
    <source>
        <dbReference type="ARBA" id="ARBA00011469"/>
    </source>
</evidence>
<dbReference type="InterPro" id="IPR003439">
    <property type="entry name" value="ABC_transporter-like_ATP-bd"/>
</dbReference>
<comment type="function">
    <text evidence="13">Part of the ABC transporter complex GsiABCD involved in glutathione import. Responsible for energy coupling to the transport system.</text>
</comment>
<comment type="catalytic activity">
    <reaction evidence="17">
        <text>glutathione(out) + ATP + H2O = glutathione(in) + ADP + phosphate + H(+)</text>
        <dbReference type="Rhea" id="RHEA:29791"/>
        <dbReference type="ChEBI" id="CHEBI:15377"/>
        <dbReference type="ChEBI" id="CHEBI:15378"/>
        <dbReference type="ChEBI" id="CHEBI:30616"/>
        <dbReference type="ChEBI" id="CHEBI:43474"/>
        <dbReference type="ChEBI" id="CHEBI:57925"/>
        <dbReference type="ChEBI" id="CHEBI:456216"/>
        <dbReference type="EC" id="7.4.2.10"/>
    </reaction>
</comment>
<dbReference type="Pfam" id="PF08352">
    <property type="entry name" value="oligo_HPY"/>
    <property type="match status" value="1"/>
</dbReference>
<gene>
    <name evidence="20" type="ORF">ABIE13_002147</name>
</gene>
<evidence type="ECO:0000259" key="19">
    <source>
        <dbReference type="PROSITE" id="PS50893"/>
    </source>
</evidence>
<dbReference type="GO" id="GO:0005524">
    <property type="term" value="F:ATP binding"/>
    <property type="evidence" value="ECO:0007669"/>
    <property type="project" value="UniProtKB-KW"/>
</dbReference>
<evidence type="ECO:0000256" key="4">
    <source>
        <dbReference type="ARBA" id="ARBA00022448"/>
    </source>
</evidence>
<evidence type="ECO:0000256" key="6">
    <source>
        <dbReference type="ARBA" id="ARBA00022519"/>
    </source>
</evidence>
<evidence type="ECO:0000256" key="1">
    <source>
        <dbReference type="ARBA" id="ARBA00004170"/>
    </source>
</evidence>
<evidence type="ECO:0000256" key="9">
    <source>
        <dbReference type="ARBA" id="ARBA00022801"/>
    </source>
</evidence>
<comment type="caution">
    <text evidence="20">The sequence shown here is derived from an EMBL/GenBank/DDBJ whole genome shotgun (WGS) entry which is preliminary data.</text>
</comment>
<evidence type="ECO:0000256" key="8">
    <source>
        <dbReference type="ARBA" id="ARBA00022741"/>
    </source>
</evidence>
<dbReference type="Pfam" id="PF00005">
    <property type="entry name" value="ABC_tran"/>
    <property type="match status" value="1"/>
</dbReference>
<evidence type="ECO:0000313" key="20">
    <source>
        <dbReference type="EMBL" id="MET4577036.1"/>
    </source>
</evidence>
<dbReference type="RefSeq" id="WP_354443094.1">
    <property type="nucleotide sequence ID" value="NZ_JBEPSH010000004.1"/>
</dbReference>
<evidence type="ECO:0000256" key="2">
    <source>
        <dbReference type="ARBA" id="ARBA00004533"/>
    </source>
</evidence>
<dbReference type="InterPro" id="IPR017871">
    <property type="entry name" value="ABC_transporter-like_CS"/>
</dbReference>
<evidence type="ECO:0000256" key="16">
    <source>
        <dbReference type="ARBA" id="ARBA00041187"/>
    </source>
</evidence>
<keyword evidence="6" id="KW-0997">Cell inner membrane</keyword>
<evidence type="ECO:0000256" key="11">
    <source>
        <dbReference type="ARBA" id="ARBA00022967"/>
    </source>
</evidence>
<feature type="domain" description="ABC transporter" evidence="19">
    <location>
        <begin position="26"/>
        <end position="277"/>
    </location>
</feature>
<comment type="similarity">
    <text evidence="14">Belongs to the ABC transporter superfamily. Glutathione importer (TC 3.A.1.5.11) family.</text>
</comment>
<keyword evidence="5" id="KW-1003">Cell membrane</keyword>
<dbReference type="NCBIfam" id="TIGR01727">
    <property type="entry name" value="oligo_HPY"/>
    <property type="match status" value="1"/>
</dbReference>
<keyword evidence="11" id="KW-1278">Translocase</keyword>
<dbReference type="InterPro" id="IPR003593">
    <property type="entry name" value="AAA+_ATPase"/>
</dbReference>
<proteinExistence type="inferred from homology"/>
<dbReference type="SUPFAM" id="SSF52540">
    <property type="entry name" value="P-loop containing nucleoside triphosphate hydrolases"/>
    <property type="match status" value="1"/>
</dbReference>
<organism evidence="20 21">
    <name type="scientific">Ottowia thiooxydans</name>
    <dbReference type="NCBI Taxonomy" id="219182"/>
    <lineage>
        <taxon>Bacteria</taxon>
        <taxon>Pseudomonadati</taxon>
        <taxon>Pseudomonadota</taxon>
        <taxon>Betaproteobacteria</taxon>
        <taxon>Burkholderiales</taxon>
        <taxon>Comamonadaceae</taxon>
        <taxon>Ottowia</taxon>
    </lineage>
</organism>
<evidence type="ECO:0000256" key="13">
    <source>
        <dbReference type="ARBA" id="ARBA00037530"/>
    </source>
</evidence>
<dbReference type="Gene3D" id="3.40.50.300">
    <property type="entry name" value="P-loop containing nucleotide triphosphate hydrolases"/>
    <property type="match status" value="1"/>
</dbReference>
<evidence type="ECO:0000256" key="7">
    <source>
        <dbReference type="ARBA" id="ARBA00022737"/>
    </source>
</evidence>
<evidence type="ECO:0000256" key="18">
    <source>
        <dbReference type="SAM" id="MobiDB-lite"/>
    </source>
</evidence>
<evidence type="ECO:0000256" key="5">
    <source>
        <dbReference type="ARBA" id="ARBA00022475"/>
    </source>
</evidence>
<dbReference type="CDD" id="cd03257">
    <property type="entry name" value="ABC_NikE_OppD_transporters"/>
    <property type="match status" value="1"/>
</dbReference>
<dbReference type="InterPro" id="IPR050319">
    <property type="entry name" value="ABC_transp_ATP-bind"/>
</dbReference>
<dbReference type="InterPro" id="IPR013563">
    <property type="entry name" value="Oligopep_ABC_C"/>
</dbReference>
<dbReference type="Proteomes" id="UP001549320">
    <property type="component" value="Unassembled WGS sequence"/>
</dbReference>
<dbReference type="EC" id="7.4.2.10" evidence="15"/>
<name>A0ABV2Q7N0_9BURK</name>
<protein>
    <recommendedName>
        <fullName evidence="16">Glutathione import ATP-binding protein GsiA</fullName>
        <ecNumber evidence="15">7.4.2.10</ecNumber>
    </recommendedName>
</protein>
<dbReference type="PROSITE" id="PS50893">
    <property type="entry name" value="ABC_TRANSPORTER_2"/>
    <property type="match status" value="1"/>
</dbReference>
<evidence type="ECO:0000256" key="15">
    <source>
        <dbReference type="ARBA" id="ARBA00039050"/>
    </source>
</evidence>
<dbReference type="SMART" id="SM00382">
    <property type="entry name" value="AAA"/>
    <property type="match status" value="1"/>
</dbReference>
<dbReference type="EMBL" id="JBEPSH010000004">
    <property type="protein sequence ID" value="MET4577036.1"/>
    <property type="molecule type" value="Genomic_DNA"/>
</dbReference>
<comment type="subunit">
    <text evidence="3">The complex is composed of two ATP-binding proteins (GsiA), two transmembrane proteins (GsiC and GsiD) and a solute-binding protein (GsiB).</text>
</comment>
<dbReference type="PANTHER" id="PTHR43776:SF15">
    <property type="entry name" value="GLUTATHIONE IMPORT ATP-BINDING PROTEIN GSIA"/>
    <property type="match status" value="1"/>
</dbReference>
<reference evidence="20 21" key="1">
    <citation type="submission" date="2024-06" db="EMBL/GenBank/DDBJ databases">
        <title>Sorghum-associated microbial communities from plants grown in Nebraska, USA.</title>
        <authorList>
            <person name="Schachtman D."/>
        </authorList>
    </citation>
    <scope>NUCLEOTIDE SEQUENCE [LARGE SCALE GENOMIC DNA]</scope>
    <source>
        <strain evidence="20 21">2709</strain>
    </source>
</reference>
<accession>A0ABV2Q7N0</accession>
<keyword evidence="12" id="KW-0472">Membrane</keyword>
<keyword evidence="8" id="KW-0547">Nucleotide-binding</keyword>
<sequence>MSIETLASAVAQSSAVRTEDQTRPLLQVSGLKKHFALSKGKSLFGGPAKVVRAVDGVDFEVMKGETLGVVGESGCGKSTTARLLMQLIDPSAGEVVFDGHVVGSRELPLKEFRRQVQMVFQDSYASLNPRLTIEDSIAFGPRVHGVSAREATVRAHDLLARVGLEPGRFAERYPHELSGGQRQRVNIARALALQPRMVILDEAVSALDKSVEAQVLNLLLDLKAEFGLTYVFISHDLNVVRFISDRVMVMYLGKVAEVGPSEALFESPAHPYTHALLSSMPSMDPDHRTEEVPLSGDPPNPIDPPGGCRFHPRCAHAALVCSSIEPPRVLRAQQSVACLIHQRGSGHPEALPA</sequence>
<evidence type="ECO:0000256" key="10">
    <source>
        <dbReference type="ARBA" id="ARBA00022840"/>
    </source>
</evidence>
<dbReference type="InterPro" id="IPR027417">
    <property type="entry name" value="P-loop_NTPase"/>
</dbReference>
<keyword evidence="10 20" id="KW-0067">ATP-binding</keyword>
<dbReference type="PANTHER" id="PTHR43776">
    <property type="entry name" value="TRANSPORT ATP-BINDING PROTEIN"/>
    <property type="match status" value="1"/>
</dbReference>
<keyword evidence="21" id="KW-1185">Reference proteome</keyword>
<evidence type="ECO:0000256" key="17">
    <source>
        <dbReference type="ARBA" id="ARBA00047640"/>
    </source>
</evidence>
<comment type="subcellular location">
    <subcellularLocation>
        <location evidence="2">Cell inner membrane</location>
    </subcellularLocation>
    <subcellularLocation>
        <location evidence="1">Membrane</location>
        <topology evidence="1">Peripheral membrane protein</topology>
    </subcellularLocation>
</comment>
<evidence type="ECO:0000313" key="21">
    <source>
        <dbReference type="Proteomes" id="UP001549320"/>
    </source>
</evidence>
<keyword evidence="4" id="KW-0813">Transport</keyword>
<dbReference type="PROSITE" id="PS00211">
    <property type="entry name" value="ABC_TRANSPORTER_1"/>
    <property type="match status" value="1"/>
</dbReference>
<feature type="region of interest" description="Disordered" evidence="18">
    <location>
        <begin position="279"/>
        <end position="305"/>
    </location>
</feature>
<evidence type="ECO:0000256" key="14">
    <source>
        <dbReference type="ARBA" id="ARBA00038416"/>
    </source>
</evidence>